<organism evidence="2 3">
    <name type="scientific">Bacillus arachidis</name>
    <dbReference type="NCBI Taxonomy" id="2819290"/>
    <lineage>
        <taxon>Bacteria</taxon>
        <taxon>Bacillati</taxon>
        <taxon>Bacillota</taxon>
        <taxon>Bacilli</taxon>
        <taxon>Bacillales</taxon>
        <taxon>Bacillaceae</taxon>
        <taxon>Bacillus</taxon>
    </lineage>
</organism>
<name>A0ABS3NTS7_9BACI</name>
<dbReference type="EMBL" id="JAGDQJ010000006">
    <property type="protein sequence ID" value="MBO1624326.1"/>
    <property type="molecule type" value="Genomic_DNA"/>
</dbReference>
<accession>A0ABS3NTS7</accession>
<evidence type="ECO:0000313" key="3">
    <source>
        <dbReference type="Proteomes" id="UP000677611"/>
    </source>
</evidence>
<proteinExistence type="predicted"/>
<dbReference type="Pfam" id="PF14184">
    <property type="entry name" value="YrvL"/>
    <property type="match status" value="1"/>
</dbReference>
<gene>
    <name evidence="2" type="ORF">J4P90_03540</name>
</gene>
<comment type="caution">
    <text evidence="2">The sequence shown here is derived from an EMBL/GenBank/DDBJ whole genome shotgun (WGS) entry which is preliminary data.</text>
</comment>
<keyword evidence="3" id="KW-1185">Reference proteome</keyword>
<feature type="transmembrane region" description="Helical" evidence="1">
    <location>
        <begin position="20"/>
        <end position="42"/>
    </location>
</feature>
<evidence type="ECO:0008006" key="4">
    <source>
        <dbReference type="Google" id="ProtNLM"/>
    </source>
</evidence>
<sequence length="147" mass="17304">MNLDKEKFSDLNSKDKTIAISSITLLIMIVFALIFFIHVGVFRLIGVEYTSRTALFFFFILLLFLDGVSHFFMLFFKALLQPILKQMPKWLTFFLLSIIEISLDWLVIHTADDWMESITISNRAELLIILVFFMLDKLWPTDNKKKE</sequence>
<dbReference type="Proteomes" id="UP000677611">
    <property type="component" value="Unassembled WGS sequence"/>
</dbReference>
<keyword evidence="1" id="KW-1133">Transmembrane helix</keyword>
<protein>
    <recommendedName>
        <fullName evidence="4">Regulatory protein YrvL</fullName>
    </recommendedName>
</protein>
<dbReference type="InterPro" id="IPR025912">
    <property type="entry name" value="YrvL"/>
</dbReference>
<keyword evidence="1" id="KW-0472">Membrane</keyword>
<evidence type="ECO:0000313" key="2">
    <source>
        <dbReference type="EMBL" id="MBO1624326.1"/>
    </source>
</evidence>
<feature type="transmembrane region" description="Helical" evidence="1">
    <location>
        <begin position="90"/>
        <end position="108"/>
    </location>
</feature>
<reference evidence="2 3" key="1">
    <citation type="submission" date="2021-03" db="EMBL/GenBank/DDBJ databases">
        <title>Identification of novel Bacillus strains.</title>
        <authorList>
            <person name="Xiao Z."/>
            <person name="Li Y."/>
            <person name="Shen J."/>
        </authorList>
    </citation>
    <scope>NUCLEOTIDE SEQUENCE [LARGE SCALE GENOMIC DNA]</scope>
    <source>
        <strain evidence="2 3">SY8</strain>
    </source>
</reference>
<keyword evidence="1" id="KW-0812">Transmembrane</keyword>
<feature type="transmembrane region" description="Helical" evidence="1">
    <location>
        <begin position="54"/>
        <end position="78"/>
    </location>
</feature>
<dbReference type="RefSeq" id="WP_208016766.1">
    <property type="nucleotide sequence ID" value="NZ_JAGDQJ010000006.1"/>
</dbReference>
<evidence type="ECO:0000256" key="1">
    <source>
        <dbReference type="SAM" id="Phobius"/>
    </source>
</evidence>